<feature type="domain" description="RZ-type" evidence="10">
    <location>
        <begin position="2206"/>
        <end position="2279"/>
    </location>
</feature>
<dbReference type="Pfam" id="PF13086">
    <property type="entry name" value="AAA_11"/>
    <property type="match status" value="2"/>
</dbReference>
<protein>
    <recommendedName>
        <fullName evidence="13">P-loop containing nucleoside triphosphate hydrolase protein</fullName>
    </recommendedName>
</protein>
<dbReference type="CDD" id="cd06008">
    <property type="entry name" value="NF-X1-zinc-finger"/>
    <property type="match status" value="1"/>
</dbReference>
<dbReference type="PANTHER" id="PTHR10887:SF445">
    <property type="entry name" value="NFX1-TYPE ZINC FINGER-CONTAINING PROTEIN 1"/>
    <property type="match status" value="1"/>
</dbReference>
<evidence type="ECO:0000256" key="2">
    <source>
        <dbReference type="ARBA" id="ARBA00022490"/>
    </source>
</evidence>
<evidence type="ECO:0000259" key="9">
    <source>
        <dbReference type="PROSITE" id="PS50103"/>
    </source>
</evidence>
<organism evidence="11 12">
    <name type="scientific">Mycena chlorophos</name>
    <name type="common">Agaric fungus</name>
    <name type="synonym">Agaricus chlorophos</name>
    <dbReference type="NCBI Taxonomy" id="658473"/>
    <lineage>
        <taxon>Eukaryota</taxon>
        <taxon>Fungi</taxon>
        <taxon>Dikarya</taxon>
        <taxon>Basidiomycota</taxon>
        <taxon>Agaricomycotina</taxon>
        <taxon>Agaricomycetes</taxon>
        <taxon>Agaricomycetidae</taxon>
        <taxon>Agaricales</taxon>
        <taxon>Marasmiineae</taxon>
        <taxon>Mycenaceae</taxon>
        <taxon>Mycena</taxon>
    </lineage>
</organism>
<proteinExistence type="predicted"/>
<feature type="compositionally biased region" description="Pro residues" evidence="8">
    <location>
        <begin position="1001"/>
        <end position="1017"/>
    </location>
</feature>
<dbReference type="SUPFAM" id="SSF52540">
    <property type="entry name" value="P-loop containing nucleoside triphosphate hydrolases"/>
    <property type="match status" value="1"/>
</dbReference>
<keyword evidence="5 7" id="KW-0862">Zinc</keyword>
<dbReference type="InterPro" id="IPR027417">
    <property type="entry name" value="P-loop_NTPase"/>
</dbReference>
<dbReference type="InterPro" id="IPR000571">
    <property type="entry name" value="Znf_CCCH"/>
</dbReference>
<dbReference type="Gene3D" id="3.40.50.300">
    <property type="entry name" value="P-loop containing nucleotide triphosphate hydrolases"/>
    <property type="match status" value="3"/>
</dbReference>
<feature type="region of interest" description="Disordered" evidence="8">
    <location>
        <begin position="998"/>
        <end position="1028"/>
    </location>
</feature>
<dbReference type="InterPro" id="IPR047187">
    <property type="entry name" value="SF1_C_Upf1"/>
</dbReference>
<evidence type="ECO:0000256" key="6">
    <source>
        <dbReference type="ARBA" id="ARBA00022859"/>
    </source>
</evidence>
<feature type="domain" description="C3H1-type" evidence="9">
    <location>
        <begin position="1"/>
        <end position="26"/>
    </location>
</feature>
<dbReference type="Pfam" id="PF13087">
    <property type="entry name" value="AAA_12"/>
    <property type="match status" value="1"/>
</dbReference>
<keyword evidence="6" id="KW-0391">Immunity</keyword>
<feature type="region of interest" description="Disordered" evidence="8">
    <location>
        <begin position="30"/>
        <end position="49"/>
    </location>
</feature>
<dbReference type="GO" id="GO:0004386">
    <property type="term" value="F:helicase activity"/>
    <property type="evidence" value="ECO:0007669"/>
    <property type="project" value="InterPro"/>
</dbReference>
<feature type="zinc finger region" description="C3H1-type" evidence="7">
    <location>
        <begin position="1"/>
        <end position="26"/>
    </location>
</feature>
<feature type="region of interest" description="Disordered" evidence="8">
    <location>
        <begin position="948"/>
        <end position="985"/>
    </location>
</feature>
<dbReference type="Pfam" id="PF20173">
    <property type="entry name" value="ZnF_RZ-type"/>
    <property type="match status" value="1"/>
</dbReference>
<evidence type="ECO:0000256" key="7">
    <source>
        <dbReference type="PROSITE-ProRule" id="PRU00723"/>
    </source>
</evidence>
<name>A0A8H6SVE8_MYCCL</name>
<dbReference type="OrthoDB" id="2423195at2759"/>
<dbReference type="PROSITE" id="PS51981">
    <property type="entry name" value="ZF_RZ"/>
    <property type="match status" value="1"/>
</dbReference>
<reference evidence="11" key="1">
    <citation type="submission" date="2020-05" db="EMBL/GenBank/DDBJ databases">
        <title>Mycena genomes resolve the evolution of fungal bioluminescence.</title>
        <authorList>
            <person name="Tsai I.J."/>
        </authorList>
    </citation>
    <scope>NUCLEOTIDE SEQUENCE</scope>
    <source>
        <strain evidence="11">110903Hualien_Pintung</strain>
    </source>
</reference>
<dbReference type="PROSITE" id="PS50103">
    <property type="entry name" value="ZF_C3H1"/>
    <property type="match status" value="2"/>
</dbReference>
<dbReference type="GO" id="GO:0008270">
    <property type="term" value="F:zinc ion binding"/>
    <property type="evidence" value="ECO:0007669"/>
    <property type="project" value="UniProtKB-KW"/>
</dbReference>
<evidence type="ECO:0000256" key="5">
    <source>
        <dbReference type="ARBA" id="ARBA00022833"/>
    </source>
</evidence>
<dbReference type="CDD" id="cd18808">
    <property type="entry name" value="SF1_C_Upf1"/>
    <property type="match status" value="1"/>
</dbReference>
<dbReference type="GO" id="GO:0005737">
    <property type="term" value="C:cytoplasm"/>
    <property type="evidence" value="ECO:0007669"/>
    <property type="project" value="UniProtKB-SubCell"/>
</dbReference>
<accession>A0A8H6SVE8</accession>
<keyword evidence="4 7" id="KW-0863">Zinc-finger</keyword>
<dbReference type="GO" id="GO:0002376">
    <property type="term" value="P:immune system process"/>
    <property type="evidence" value="ECO:0007669"/>
    <property type="project" value="UniProtKB-KW"/>
</dbReference>
<comment type="caution">
    <text evidence="11">The sequence shown here is derived from an EMBL/GenBank/DDBJ whole genome shotgun (WGS) entry which is preliminary data.</text>
</comment>
<evidence type="ECO:0000256" key="8">
    <source>
        <dbReference type="SAM" id="MobiDB-lite"/>
    </source>
</evidence>
<evidence type="ECO:0000259" key="10">
    <source>
        <dbReference type="PROSITE" id="PS51981"/>
    </source>
</evidence>
<dbReference type="GO" id="GO:0031380">
    <property type="term" value="C:nuclear RNA-directed RNA polymerase complex"/>
    <property type="evidence" value="ECO:0007669"/>
    <property type="project" value="TreeGrafter"/>
</dbReference>
<evidence type="ECO:0000256" key="4">
    <source>
        <dbReference type="ARBA" id="ARBA00022771"/>
    </source>
</evidence>
<feature type="compositionally biased region" description="Acidic residues" evidence="8">
    <location>
        <begin position="948"/>
        <end position="982"/>
    </location>
</feature>
<evidence type="ECO:0000256" key="1">
    <source>
        <dbReference type="ARBA" id="ARBA00004496"/>
    </source>
</evidence>
<dbReference type="GO" id="GO:0031048">
    <property type="term" value="P:regulatory ncRNA-mediated heterochromatin formation"/>
    <property type="evidence" value="ECO:0007669"/>
    <property type="project" value="TreeGrafter"/>
</dbReference>
<keyword evidence="12" id="KW-1185">Reference proteome</keyword>
<dbReference type="InterPro" id="IPR041679">
    <property type="entry name" value="DNA2/NAM7-like_C"/>
</dbReference>
<keyword evidence="3 7" id="KW-0479">Metal-binding</keyword>
<dbReference type="InterPro" id="IPR045055">
    <property type="entry name" value="DNA2/NAM7-like"/>
</dbReference>
<dbReference type="EMBL" id="JACAZE010000009">
    <property type="protein sequence ID" value="KAF7306109.1"/>
    <property type="molecule type" value="Genomic_DNA"/>
</dbReference>
<dbReference type="InterPro" id="IPR041677">
    <property type="entry name" value="DNA2/NAM7_AAA_11"/>
</dbReference>
<feature type="domain" description="C3H1-type" evidence="9">
    <location>
        <begin position="51"/>
        <end position="79"/>
    </location>
</feature>
<evidence type="ECO:0008006" key="13">
    <source>
        <dbReference type="Google" id="ProtNLM"/>
    </source>
</evidence>
<feature type="compositionally biased region" description="Low complexity" evidence="8">
    <location>
        <begin position="30"/>
        <end position="42"/>
    </location>
</feature>
<feature type="zinc finger region" description="C3H1-type" evidence="7">
    <location>
        <begin position="51"/>
        <end position="79"/>
    </location>
</feature>
<dbReference type="PANTHER" id="PTHR10887">
    <property type="entry name" value="DNA2/NAM7 HELICASE FAMILY"/>
    <property type="match status" value="1"/>
</dbReference>
<dbReference type="Proteomes" id="UP000613580">
    <property type="component" value="Unassembled WGS sequence"/>
</dbReference>
<sequence length="2293" mass="256605">MAPCHFYNKPSGCRHGDSCKFEHIASASGSSSAHKGPAPASPTKHKNPLPKAPIGTCDFYWNKGSCTREFSCRYKHTRNPAFAPASAADASPPPTWRHPFSPSNRPSKDFSPTEIHDALKRFRWDSFRFVKTFDVYAFVGLLSSVDTSGPLWTPEDAPLLLSALAKDNGLLRINDVIRWPQVSNEAGSSSQVLSFQRGFVPLLKFLASDLVLKSTLEHLVNALYMRILENFEIWSSNLTNCMRDILALQSFRDPATPEDKSIGMSVFSSLGAIFFEIMTRFKDATSKYPDLPTTVRDLRDWTEAWISGVTATPAAFGDAFVDTPASARDHLLRHLRSQINRLITIVDREQGRAERMAPAAVSRQPRRSQEGLAAALQALFETDGPGELRESGPRHDNDSADISHIQVAPTHEELISRVAPFLPGNFHGAPHHLAAESMERLLDIQFRLLREELTSSLRSAVQLVRQDLIRNSPQTMLSKLIKSRGGKYRGQADDHDQVMFNLYTNVAFVAMPPDWRGISVQISFDTPPGRARQPTAKSRVGFWEGVSGKRLIQGGLVALLWQSGADIHVYLATIASSLKDLTESAARGNGSERVAIRLSFFSPDVELRVLNALKSHEASETGMKLLVECPVMFESIRPFLEALRREPESFPFGQYLVHRKHDFFASHPIAPPRYALAPGFKYQLASLFDNGVESLELDASDPVSVANAREQLRASRLDPSQADAVVDTLTREVALIQGPPGTGKSYTGVELFRILLANKIGPILLISFTNHALDHLLSSILDAGITQKIVRLGSRRSADERISQYSLETREFAAGKNRLYHSFRDDHNDLKRVQKEIDTLMQAYVNSEVSSDELKRHLQYEYPEHYEHLYLCPPGLVQELLSMEADEGGEWEHVDRHGKVVKEDNSVYAFWRRCRDLDYIESALQQEQQRIEAEKQASRNRFDALTQLEEEEQSETSDDDQVPSEDEQSDSDSDDDDGDTEQEPWQQAWRALPAAASIAPEPSPPQLPVESPPPSPRLEPEAGPSQLPSLLAANLGVPDSDRPLATLLSEGTMWSFSRRERARLGEFWSHEIKDRLDTVRLDKFAHLRETYAAALKRNKEGQDEIRRTLLQNVDIVGCTTTGAAKLTSLLKSLSPRVMLVEEAGQVLEAHILGSLVPSVEHLILIGDPLQLRPNLNTYALSMDNKRGKELYKFDMSLMERLSSNNAPMSQINVQRRMRPQISSLIRDALYPALEDNQLVKQYPNVHGFSKNVFFFNHSHRENDGGDETSSKYNTFEVQMIKDLVLHLLRQGCYSEEGDIVVLCAYLGQLARVRDAFGSLSEIAVLIDGKDKQDLNDEEGELDDQAHIEHVKVTKRVRLRTIDNYQGEEAKIVILSTVRNAGSQTDGSESRMPARPTIGFLVSENRTNVALSRAKEGMFILGNAAQLSTRSNMWRSVIEQLESVDCVGDAFPVSCHRHPETVHFVSEPDKIPLFAPDGGCLEPCSYRLKCGHMCQYKCHPDDPKHLGVTCSKPCLRLCPRLHPCEKECSQDCGKCTFILNNVELPCGHRAPAVECWRLDNLEDVRCTTVVVKHFSDCEHSTEMECSTEPSEMACSAHCNGIMPCCGRTCLAKCYECQTKNDKIPGELIARAKHQPHKCEKNLFCGHKCGKTCSENHECTTSCQQQCRQQCKHSQCKEYCSTPCAPCMKPCDWACPHRGRCPLPCGSFRSVRVCLAMLHARRNYAAGILVLLARFPCYFLLLIAHSKSIVCGEDCSIQVCVECASPSRKQDVVDMILYRTLEDVDPSLGGLDELLITLKCGHVFTVETLDGHVGILDFYVQENDVWRGLRSPEAGGETRVPPVCPTCRAAITSPRYGRVFKSADLDILERNVISTMTKRLDKLQNSMNAVSKDDMADALKREASKMAVSTLVKSDSDKKRAKARKAALVAQEPTELPIPLQSLLPGGALHGVTSALAGTWKRATQRLSTLYEDSIRVARMRSAHMVSWEAAFSTLYRQEMDRAAADPSRAPRFPAEHAMRMASMQVGHTKPLADRRFVVEAFWATIKLRITMGDLARSWLPELIEHAKNLSMEEAMRWADFGSFIFDSCVHDSELAFSIAEKSGSRRQMTTSRLLQMRSQFERFRYSVDMTRAAGLFDSARDKLVDDAAMGIHSAEEMFTATTRDHLVRLRDDQEWLVDNFVPAAEAIVGEWRSLELSISQRSFYQPVSLDEKMKIVKALQLSHTGHFYTCPQGHVYVIGECGGAMQRSRCPECGASIGGSNHNLDSTNRRATDYSDLARQAGMQEDPWRWRVGA</sequence>
<evidence type="ECO:0000313" key="12">
    <source>
        <dbReference type="Proteomes" id="UP000613580"/>
    </source>
</evidence>
<gene>
    <name evidence="11" type="ORF">HMN09_00766100</name>
</gene>
<feature type="region of interest" description="Disordered" evidence="8">
    <location>
        <begin position="84"/>
        <end position="109"/>
    </location>
</feature>
<comment type="subcellular location">
    <subcellularLocation>
        <location evidence="1">Cytoplasm</location>
    </subcellularLocation>
</comment>
<keyword evidence="2" id="KW-0963">Cytoplasm</keyword>
<evidence type="ECO:0000256" key="3">
    <source>
        <dbReference type="ARBA" id="ARBA00022723"/>
    </source>
</evidence>
<dbReference type="InterPro" id="IPR046439">
    <property type="entry name" value="ZF_RZ_dom"/>
</dbReference>
<evidence type="ECO:0000313" key="11">
    <source>
        <dbReference type="EMBL" id="KAF7306109.1"/>
    </source>
</evidence>